<dbReference type="Proteomes" id="UP000095598">
    <property type="component" value="Unassembled WGS sequence"/>
</dbReference>
<accession>A0A173U7M9</accession>
<protein>
    <submittedName>
        <fullName evidence="1">Uncharacterized protein</fullName>
    </submittedName>
</protein>
<dbReference type="SUPFAM" id="SSF52833">
    <property type="entry name" value="Thioredoxin-like"/>
    <property type="match status" value="1"/>
</dbReference>
<evidence type="ECO:0000313" key="1">
    <source>
        <dbReference type="EMBL" id="CUN10931.1"/>
    </source>
</evidence>
<dbReference type="InterPro" id="IPR036249">
    <property type="entry name" value="Thioredoxin-like_sf"/>
</dbReference>
<dbReference type="AlphaFoldDB" id="A0A173U7M9"/>
<gene>
    <name evidence="1" type="ORF">ERS852425_02678</name>
</gene>
<dbReference type="EMBL" id="CYXT01000023">
    <property type="protein sequence ID" value="CUN10931.1"/>
    <property type="molecule type" value="Genomic_DNA"/>
</dbReference>
<name>A0A173U7M9_ANAHA</name>
<organism evidence="1 2">
    <name type="scientific">Anaerostipes hadrus</name>
    <dbReference type="NCBI Taxonomy" id="649756"/>
    <lineage>
        <taxon>Bacteria</taxon>
        <taxon>Bacillati</taxon>
        <taxon>Bacillota</taxon>
        <taxon>Clostridia</taxon>
        <taxon>Lachnospirales</taxon>
        <taxon>Lachnospiraceae</taxon>
        <taxon>Anaerostipes</taxon>
    </lineage>
</organism>
<sequence>MLQFDNKIVEKALLDHYENPRILTYLNEKGEQVIHLKVENVDTTMADINLAEIDSKVKKSIQNDEDLLTKMIIQHYYVYYHCYNVDSDIDTMHKNLKYLRMLPVSREQNPYIEVLDLKFEPVFYLRSYFKNFNIKIKGEKLEELENFLKPLQSDAYDVARMNVQRGYHFKIMKNENFPDILTEQNREPVTQLFLFPKYMDRIFDSIEYDEIVLKLPNNRNIAFLSYDEYERHPEKLKKMNGYPTLYYYKKGEGLTILGE</sequence>
<reference evidence="1 2" key="1">
    <citation type="submission" date="2015-09" db="EMBL/GenBank/DDBJ databases">
        <authorList>
            <consortium name="Pathogen Informatics"/>
        </authorList>
    </citation>
    <scope>NUCLEOTIDE SEQUENCE [LARGE SCALE GENOMIC DNA]</scope>
    <source>
        <strain evidence="1 2">2789STDY5608868</strain>
    </source>
</reference>
<evidence type="ECO:0000313" key="2">
    <source>
        <dbReference type="Proteomes" id="UP000095598"/>
    </source>
</evidence>
<dbReference type="RefSeq" id="WP_055259487.1">
    <property type="nucleotide sequence ID" value="NZ_CYXT01000023.1"/>
</dbReference>
<proteinExistence type="predicted"/>